<dbReference type="Proteomes" id="UP001054252">
    <property type="component" value="Unassembled WGS sequence"/>
</dbReference>
<evidence type="ECO:0000313" key="1">
    <source>
        <dbReference type="EMBL" id="GKV13696.1"/>
    </source>
</evidence>
<dbReference type="PANTHER" id="PTHR32108:SF6">
    <property type="entry name" value="GAG-PRO"/>
    <property type="match status" value="1"/>
</dbReference>
<dbReference type="PANTHER" id="PTHR32108">
    <property type="entry name" value="DNA-DIRECTED RNA POLYMERASE SUBUNIT ALPHA"/>
    <property type="match status" value="1"/>
</dbReference>
<name>A0AAV5JMN6_9ROSI</name>
<keyword evidence="2" id="KW-1185">Reference proteome</keyword>
<evidence type="ECO:0000313" key="2">
    <source>
        <dbReference type="Proteomes" id="UP001054252"/>
    </source>
</evidence>
<organism evidence="1 2">
    <name type="scientific">Rubroshorea leprosula</name>
    <dbReference type="NCBI Taxonomy" id="152421"/>
    <lineage>
        <taxon>Eukaryota</taxon>
        <taxon>Viridiplantae</taxon>
        <taxon>Streptophyta</taxon>
        <taxon>Embryophyta</taxon>
        <taxon>Tracheophyta</taxon>
        <taxon>Spermatophyta</taxon>
        <taxon>Magnoliopsida</taxon>
        <taxon>eudicotyledons</taxon>
        <taxon>Gunneridae</taxon>
        <taxon>Pentapetalae</taxon>
        <taxon>rosids</taxon>
        <taxon>malvids</taxon>
        <taxon>Malvales</taxon>
        <taxon>Dipterocarpaceae</taxon>
        <taxon>Rubroshorea</taxon>
    </lineage>
</organism>
<gene>
    <name evidence="1" type="ORF">SLEP1_g24682</name>
</gene>
<reference evidence="1 2" key="1">
    <citation type="journal article" date="2021" name="Commun. Biol.">
        <title>The genome of Shorea leprosula (Dipterocarpaceae) highlights the ecological relevance of drought in aseasonal tropical rainforests.</title>
        <authorList>
            <person name="Ng K.K.S."/>
            <person name="Kobayashi M.J."/>
            <person name="Fawcett J.A."/>
            <person name="Hatakeyama M."/>
            <person name="Paape T."/>
            <person name="Ng C.H."/>
            <person name="Ang C.C."/>
            <person name="Tnah L.H."/>
            <person name="Lee C.T."/>
            <person name="Nishiyama T."/>
            <person name="Sese J."/>
            <person name="O'Brien M.J."/>
            <person name="Copetti D."/>
            <person name="Mohd Noor M.I."/>
            <person name="Ong R.C."/>
            <person name="Putra M."/>
            <person name="Sireger I.Z."/>
            <person name="Indrioko S."/>
            <person name="Kosugi Y."/>
            <person name="Izuno A."/>
            <person name="Isagi Y."/>
            <person name="Lee S.L."/>
            <person name="Shimizu K.K."/>
        </authorList>
    </citation>
    <scope>NUCLEOTIDE SEQUENCE [LARGE SCALE GENOMIC DNA]</scope>
    <source>
        <strain evidence="1">214</strain>
    </source>
</reference>
<dbReference type="AlphaFoldDB" id="A0AAV5JMN6"/>
<accession>A0AAV5JMN6</accession>
<sequence>MVSVKPPFLAWYNPQARCEYHSGGVGHDLENCLALKHRVQDLIDAKELQIASEQKVVGPNITKNPLPTHDSSTVNMIEKDFEEGQEVAAVTFTNQVSSNPRQPLILKGPTLTVPLKQG</sequence>
<dbReference type="EMBL" id="BPVZ01000039">
    <property type="protein sequence ID" value="GKV13696.1"/>
    <property type="molecule type" value="Genomic_DNA"/>
</dbReference>
<proteinExistence type="predicted"/>
<protein>
    <recommendedName>
        <fullName evidence="3">Gag-pol polyprotein</fullName>
    </recommendedName>
</protein>
<comment type="caution">
    <text evidence="1">The sequence shown here is derived from an EMBL/GenBank/DDBJ whole genome shotgun (WGS) entry which is preliminary data.</text>
</comment>
<evidence type="ECO:0008006" key="3">
    <source>
        <dbReference type="Google" id="ProtNLM"/>
    </source>
</evidence>